<feature type="region of interest" description="Disordered" evidence="1">
    <location>
        <begin position="836"/>
        <end position="881"/>
    </location>
</feature>
<feature type="region of interest" description="Disordered" evidence="1">
    <location>
        <begin position="2543"/>
        <end position="2586"/>
    </location>
</feature>
<gene>
    <name evidence="2" type="ORF">CLF_108314</name>
</gene>
<reference evidence="2" key="1">
    <citation type="journal article" date="2011" name="Genome Biol.">
        <title>The draft genome of the carcinogenic human liver fluke Clonorchis sinensis.</title>
        <authorList>
            <person name="Wang X."/>
            <person name="Chen W."/>
            <person name="Huang Y."/>
            <person name="Sun J."/>
            <person name="Men J."/>
            <person name="Liu H."/>
            <person name="Luo F."/>
            <person name="Guo L."/>
            <person name="Lv X."/>
            <person name="Deng C."/>
            <person name="Zhou C."/>
            <person name="Fan Y."/>
            <person name="Li X."/>
            <person name="Huang L."/>
            <person name="Hu Y."/>
            <person name="Liang C."/>
            <person name="Hu X."/>
            <person name="Xu J."/>
            <person name="Yu X."/>
        </authorList>
    </citation>
    <scope>NUCLEOTIDE SEQUENCE [LARGE SCALE GENOMIC DNA]</scope>
    <source>
        <strain evidence="2">Henan</strain>
    </source>
</reference>
<evidence type="ECO:0000313" key="2">
    <source>
        <dbReference type="EMBL" id="GAA52552.1"/>
    </source>
</evidence>
<organism evidence="2 3">
    <name type="scientific">Clonorchis sinensis</name>
    <name type="common">Chinese liver fluke</name>
    <dbReference type="NCBI Taxonomy" id="79923"/>
    <lineage>
        <taxon>Eukaryota</taxon>
        <taxon>Metazoa</taxon>
        <taxon>Spiralia</taxon>
        <taxon>Lophotrochozoa</taxon>
        <taxon>Platyhelminthes</taxon>
        <taxon>Trematoda</taxon>
        <taxon>Digenea</taxon>
        <taxon>Opisthorchiida</taxon>
        <taxon>Opisthorchiata</taxon>
        <taxon>Opisthorchiidae</taxon>
        <taxon>Clonorchis</taxon>
    </lineage>
</organism>
<feature type="region of interest" description="Disordered" evidence="1">
    <location>
        <begin position="240"/>
        <end position="309"/>
    </location>
</feature>
<feature type="compositionally biased region" description="Polar residues" evidence="1">
    <location>
        <begin position="851"/>
        <end position="869"/>
    </location>
</feature>
<feature type="compositionally biased region" description="Low complexity" evidence="1">
    <location>
        <begin position="244"/>
        <end position="257"/>
    </location>
</feature>
<name>G7YHW9_CLOSI</name>
<keyword evidence="3" id="KW-1185">Reference proteome</keyword>
<sequence length="2586" mass="285967">MGPQSEAVDEPSSYVEVQISGGSFERTCRSKDSATLLNCGYTHQALCDELQYQNCLEQKIDLIHDSPAGDRIIDVNKQCLHYLGGITDLEDFYSKLSGKVKKAWDNIGRYSELLTMHVKNAADFHQFYYDARQIEVKLNERCAKFACEKERGHWENCEGSVIEARNLANQIKNDFQHMDHLSSRAYEILGRAGSIVPIHLRQARLKRPVKGIMLCDYETTFAKLSAGDTVFVLTNSGLGEEGSTEYSATTETSTTEYNPSIHTKSTTSEEIDDDSLAKTSRRPTDVQPTGRTLHAHFPSETTDSSAATDTASSASTSYLTNGSYQGISAAKLHWHVRTPDGRVDCRVPSVCVLLPAPDIDAHQRAVALNHVLLTAWKEIIDERLAISLEFFKCFLRRLCETDRVTAADDEAFRRLLQELRYSLMAPPTAENEDTKNKELIELVNAVQTHWEKTRNGEGTGGSEIHLKRTDISTFNNVLFWIKHTGTQLAHEVVKKDREKVSELLKELQMWNRRHAWKVVPRGSPPPSSLSDWVTTSESDISDTDISLVDSGTSEAEMKTVLEKKHLTVTTKEYYPSMTYALPAIFTYNHGSCSEEASSDSSSIYEVNWEDGTKMLYRWRPYSGIESPDRASNSVSTTESEDIDLEQYILHSRDKSVPVDIAPQRESGPKRERKLYRSLRSLNASKLDSKYSVVYVEVARTPQQASGKEETEVGILDQKDKMVQVETATRTPRVRKILEVKEEEDESSIRRSRRMTRTFAPKQKGKEVAVQSTIEKKHQETQTKIPSKQETSTEKNLDIQEREETVIKIKERAKEETMVKTVDEIKKETEEIGVTEYSETISSEKHKKYTQEQKVASQTQADKTVQSGLSSEDKETQTTPQKRRVEIVGDKVAVRPELIDAWCSASSSDFFDAHLAVLAESVLSKGVGVQTDVRARVERLEHVVDQASMCVSTSVGEYGSVIARAPIVEVDEGEAGVGAAFVPESELPVGEETTGVALSGERGRPAGVQASLIAVPVVEAAQHVLLETTSGVSQTVVGDVVDEAVLAKKAAGVGEMRVWRDRAPCVADVGVSYMYPEELARERAAHVSPPLIEACTTSVQKSVRDTDVWAEVGVSVPRPGYCSMCGQRVSEIVRRRDERTDEELLGEAEQAGVTESGVGVGVGDLPVHPERVDDGMGVVTLRRVDGTMQTGRVEALYVDADGTMVGVMVDGLDVTGVEGFPRIVIAPSIRPDAVVSGAVGEGDAVSPSSPDQRPVEIVGDKVAVRAELIDAWCSASSSDFFDAHLAVLAESVLSKGVGVQTDVRARVERLEHVVDQASMCVSTSVGEYGSVIARAPIVEVDEGEAGVGAAFVPESELPVGEETTGVALSGERGRPAGVQASLIAVPVVEAAQHVLLETTSGVSQTVVGDVVDEAVLAKKAAGVGEMRVWRDRAPCVADVGVSYMYPEELARERAAHVSPPLIEACTTSVQKSVRDTDVWAEVGVSVPRPGYCSMCGQRVSEIVRRRDERTDEELLGEAEQAGVTESGVGVGVGDLPVHPERVDDVLALVMHPGVDSAAQTLFASPLLVGSSCCSFGPLDLFSAFVIPPLVDAFCAHFIDTSDSFDRGAFSGAPAISEDISVDSIQLSRRRNFASQFSFFPEQYDAFSQTLPSMDVDISGSALRDLCCVSTSTDDLPSFSSLLLQSVSVTDFRELMVEHYYYAPAREPILVSDFSVQVSSSIPPPVSPMSWFEYLSSNELSMVRSTLLRYFNFDAYHAGLRSDRTREAACSAEDWNPEDGALYLSRLRSGLVAEVGLQAHCDVGLQEPITHSDFLEVLETFRSLSSNQQFYTARHRHGLLKDKACFKKEHPRCLADIGIQVESSVTISDFNLDSPEYRSGSPESTANTYENYLLRNRLGQICEQQSHVAPLVCPAATQTEAESFLRFSSMHEVPYESFETYERRLLRDEVAETFTQLDSETEITDDGRYDEKEVHDITEEITERNRKRIFSKVQITEELTDDTELVVCELGIQADLQHADAEPFTTLDTRPPSRASWTRARGNQTDPINLSALKSSSDFGWADPDLYAVILAGIAANRQRDYDSGGLSGDVGVGGTDRRTDFWAIQGRESPKIMITIGCQTSLLGIVPDREPMRWTDMPKPSQALLKTKRTDYGGEETLVRRLSFTSSQDSRESPTSLMIVQLRQRIIQYELFEARSSFPEASWNNIREVASPTTGLFAPVATALRRGWISLGDRNEYINPATGETMSLAAAYQLGRIRLASTPMSSQRSHEHAVSELLLIERTCFNWRKVRLVSIVDTARGDTLEPEAARDVGILEVTGNEIRFLDTMTNTWLTIEEGVGRQMIEVVDVETSADTSSTEEEEPASCRVFFLTQLSPGGEPSAWMSPMEAERFGLFNWETGDVAADWPARPLLSDSDPTGQWPLSAFVPTKWCSFLTARHAGWLRLVEEPDPSKWIITHSVPYQEPNAVLLSTQVNLVAYTSAQTTETTEDVQQRLLALNRARSEEVYPQQPPTSEDFATLHYSPQLPETDRSRSYNQVEIEETSNATYTVHRRQIHRRPYATSRQRYHSGGNPPSSDSISPKQLQRR</sequence>
<accession>G7YHW9</accession>
<feature type="compositionally biased region" description="Polar residues" evidence="1">
    <location>
        <begin position="258"/>
        <end position="268"/>
    </location>
</feature>
<feature type="compositionally biased region" description="Polar residues" evidence="1">
    <location>
        <begin position="2571"/>
        <end position="2586"/>
    </location>
</feature>
<dbReference type="Proteomes" id="UP000008909">
    <property type="component" value="Unassembled WGS sequence"/>
</dbReference>
<reference key="2">
    <citation type="submission" date="2011-10" db="EMBL/GenBank/DDBJ databases">
        <title>The genome and transcriptome sequence of Clonorchis sinensis provide insights into the carcinogenic liver fluke.</title>
        <authorList>
            <person name="Wang X."/>
            <person name="Huang Y."/>
            <person name="Chen W."/>
            <person name="Liu H."/>
            <person name="Guo L."/>
            <person name="Chen Y."/>
            <person name="Luo F."/>
            <person name="Zhou W."/>
            <person name="Sun J."/>
            <person name="Mao Q."/>
            <person name="Liang P."/>
            <person name="Zhou C."/>
            <person name="Tian Y."/>
            <person name="Men J."/>
            <person name="Lv X."/>
            <person name="Huang L."/>
            <person name="Zhou J."/>
            <person name="Hu Y."/>
            <person name="Li R."/>
            <person name="Zhang F."/>
            <person name="Lei H."/>
            <person name="Li X."/>
            <person name="Hu X."/>
            <person name="Liang C."/>
            <person name="Xu J."/>
            <person name="Wu Z."/>
            <person name="Yu X."/>
        </authorList>
    </citation>
    <scope>NUCLEOTIDE SEQUENCE</scope>
    <source>
        <strain>Henan</strain>
    </source>
</reference>
<dbReference type="SUPFAM" id="SSF75399">
    <property type="entry name" value="Plakin repeat"/>
    <property type="match status" value="1"/>
</dbReference>
<feature type="compositionally biased region" description="Basic residues" evidence="1">
    <location>
        <begin position="2549"/>
        <end position="2558"/>
    </location>
</feature>
<dbReference type="InterPro" id="IPR035915">
    <property type="entry name" value="Plakin_repeat_sf"/>
</dbReference>
<evidence type="ECO:0000313" key="3">
    <source>
        <dbReference type="Proteomes" id="UP000008909"/>
    </source>
</evidence>
<protein>
    <recommendedName>
        <fullName evidence="4">Desmoplakin SH3 domain-containing protein</fullName>
    </recommendedName>
</protein>
<dbReference type="EMBL" id="DF143312">
    <property type="protein sequence ID" value="GAA52552.1"/>
    <property type="molecule type" value="Genomic_DNA"/>
</dbReference>
<evidence type="ECO:0000256" key="1">
    <source>
        <dbReference type="SAM" id="MobiDB-lite"/>
    </source>
</evidence>
<evidence type="ECO:0008006" key="4">
    <source>
        <dbReference type="Google" id="ProtNLM"/>
    </source>
</evidence>
<feature type="region of interest" description="Disordered" evidence="1">
    <location>
        <begin position="759"/>
        <end position="798"/>
    </location>
</feature>
<proteinExistence type="predicted"/>